<dbReference type="PROSITE" id="PS51891">
    <property type="entry name" value="CENP_V_GFA"/>
    <property type="match status" value="1"/>
</dbReference>
<keyword evidence="3" id="KW-0862">Zinc</keyword>
<feature type="domain" description="CENP-V/GFA" evidence="5">
    <location>
        <begin position="4"/>
        <end position="114"/>
    </location>
</feature>
<evidence type="ECO:0000259" key="5">
    <source>
        <dbReference type="PROSITE" id="PS51891"/>
    </source>
</evidence>
<dbReference type="RefSeq" id="WP_342881208.1">
    <property type="nucleotide sequence ID" value="NZ_JBBMQS010000003.1"/>
</dbReference>
<keyword evidence="7" id="KW-1185">Reference proteome</keyword>
<comment type="similarity">
    <text evidence="1">Belongs to the Gfa family.</text>
</comment>
<dbReference type="Pfam" id="PF04828">
    <property type="entry name" value="GFA"/>
    <property type="match status" value="1"/>
</dbReference>
<dbReference type="Proteomes" id="UP001461163">
    <property type="component" value="Unassembled WGS sequence"/>
</dbReference>
<keyword evidence="2" id="KW-0479">Metal-binding</keyword>
<dbReference type="PANTHER" id="PTHR33337:SF40">
    <property type="entry name" value="CENP-V_GFA DOMAIN-CONTAINING PROTEIN-RELATED"/>
    <property type="match status" value="1"/>
</dbReference>
<dbReference type="PANTHER" id="PTHR33337">
    <property type="entry name" value="GFA DOMAIN-CONTAINING PROTEIN"/>
    <property type="match status" value="1"/>
</dbReference>
<accession>A0ABU9SSV8</accession>
<keyword evidence="4" id="KW-0456">Lyase</keyword>
<evidence type="ECO:0000313" key="7">
    <source>
        <dbReference type="Proteomes" id="UP001461163"/>
    </source>
</evidence>
<evidence type="ECO:0000256" key="1">
    <source>
        <dbReference type="ARBA" id="ARBA00005495"/>
    </source>
</evidence>
<reference evidence="6 7" key="1">
    <citation type="submission" date="2024-03" db="EMBL/GenBank/DDBJ databases">
        <title>Community enrichment and isolation of bacterial strains for fucoidan degradation.</title>
        <authorList>
            <person name="Sichert A."/>
        </authorList>
    </citation>
    <scope>NUCLEOTIDE SEQUENCE [LARGE SCALE GENOMIC DNA]</scope>
    <source>
        <strain evidence="6 7">AS12</strain>
    </source>
</reference>
<dbReference type="InterPro" id="IPR006913">
    <property type="entry name" value="CENP-V/GFA"/>
</dbReference>
<dbReference type="EMBL" id="JBBMQS010000003">
    <property type="protein sequence ID" value="MEM5496969.1"/>
    <property type="molecule type" value="Genomic_DNA"/>
</dbReference>
<evidence type="ECO:0000313" key="6">
    <source>
        <dbReference type="EMBL" id="MEM5496969.1"/>
    </source>
</evidence>
<evidence type="ECO:0000256" key="3">
    <source>
        <dbReference type="ARBA" id="ARBA00022833"/>
    </source>
</evidence>
<proteinExistence type="inferred from homology"/>
<sequence length="134" mass="14782">MKQVFGSCLCNRVTFTCENDFSHFHLCHCTQCQKATGSVYAANLFTDVDNIVWLTGEAIIKRFNVPGRSISNAFCSECGSAVPYKSLSGKALVVPAGSLDSEPHIQPLSHIFYAERASWYDSITACKKFDSMPD</sequence>
<dbReference type="InterPro" id="IPR011057">
    <property type="entry name" value="Mss4-like_sf"/>
</dbReference>
<protein>
    <submittedName>
        <fullName evidence="6">GFA family protein</fullName>
    </submittedName>
</protein>
<organism evidence="6 7">
    <name type="scientific">Paraglaciecola mesophila</name>
    <dbReference type="NCBI Taxonomy" id="197222"/>
    <lineage>
        <taxon>Bacteria</taxon>
        <taxon>Pseudomonadati</taxon>
        <taxon>Pseudomonadota</taxon>
        <taxon>Gammaproteobacteria</taxon>
        <taxon>Alteromonadales</taxon>
        <taxon>Alteromonadaceae</taxon>
        <taxon>Paraglaciecola</taxon>
    </lineage>
</organism>
<dbReference type="SUPFAM" id="SSF51316">
    <property type="entry name" value="Mss4-like"/>
    <property type="match status" value="1"/>
</dbReference>
<comment type="caution">
    <text evidence="6">The sequence shown here is derived from an EMBL/GenBank/DDBJ whole genome shotgun (WGS) entry which is preliminary data.</text>
</comment>
<name>A0ABU9SSV8_9ALTE</name>
<gene>
    <name evidence="6" type="ORF">WNY77_06140</name>
</gene>
<evidence type="ECO:0000256" key="2">
    <source>
        <dbReference type="ARBA" id="ARBA00022723"/>
    </source>
</evidence>
<evidence type="ECO:0000256" key="4">
    <source>
        <dbReference type="ARBA" id="ARBA00023239"/>
    </source>
</evidence>
<dbReference type="Gene3D" id="3.90.1590.10">
    <property type="entry name" value="glutathione-dependent formaldehyde- activating enzyme (gfa)"/>
    <property type="match status" value="1"/>
</dbReference>